<dbReference type="InterPro" id="IPR008271">
    <property type="entry name" value="Ser/Thr_kinase_AS"/>
</dbReference>
<keyword evidence="9" id="KW-1133">Transmembrane helix</keyword>
<dbReference type="Proteomes" id="UP001552427">
    <property type="component" value="Unassembled WGS sequence"/>
</dbReference>
<evidence type="ECO:0000256" key="3">
    <source>
        <dbReference type="ARBA" id="ARBA00022679"/>
    </source>
</evidence>
<dbReference type="PROSITE" id="PS00108">
    <property type="entry name" value="PROTEIN_KINASE_ST"/>
    <property type="match status" value="1"/>
</dbReference>
<evidence type="ECO:0000256" key="2">
    <source>
        <dbReference type="ARBA" id="ARBA00022527"/>
    </source>
</evidence>
<dbReference type="CDD" id="cd14014">
    <property type="entry name" value="STKc_PknB_like"/>
    <property type="match status" value="1"/>
</dbReference>
<keyword evidence="4 7" id="KW-0547">Nucleotide-binding</keyword>
<keyword evidence="9" id="KW-0472">Membrane</keyword>
<keyword evidence="2" id="KW-0723">Serine/threonine-protein kinase</keyword>
<gene>
    <name evidence="11" type="ORF">AB0K40_38885</name>
</gene>
<dbReference type="Gene3D" id="3.30.200.20">
    <property type="entry name" value="Phosphorylase Kinase, domain 1"/>
    <property type="match status" value="1"/>
</dbReference>
<dbReference type="PROSITE" id="PS50011">
    <property type="entry name" value="PROTEIN_KINASE_DOM"/>
    <property type="match status" value="1"/>
</dbReference>
<name>A0ABV3HG61_9ACTN</name>
<keyword evidence="6 7" id="KW-0067">ATP-binding</keyword>
<feature type="region of interest" description="Disordered" evidence="8">
    <location>
        <begin position="469"/>
        <end position="554"/>
    </location>
</feature>
<keyword evidence="12" id="KW-1185">Reference proteome</keyword>
<dbReference type="PANTHER" id="PTHR43289:SF6">
    <property type="entry name" value="SERINE_THREONINE-PROTEIN KINASE NEKL-3"/>
    <property type="match status" value="1"/>
</dbReference>
<feature type="compositionally biased region" description="Low complexity" evidence="8">
    <location>
        <begin position="377"/>
        <end position="396"/>
    </location>
</feature>
<organism evidence="11 12">
    <name type="scientific">Nonomuraea bangladeshensis</name>
    <dbReference type="NCBI Taxonomy" id="404385"/>
    <lineage>
        <taxon>Bacteria</taxon>
        <taxon>Bacillati</taxon>
        <taxon>Actinomycetota</taxon>
        <taxon>Actinomycetes</taxon>
        <taxon>Streptosporangiales</taxon>
        <taxon>Streptosporangiaceae</taxon>
        <taxon>Nonomuraea</taxon>
    </lineage>
</organism>
<protein>
    <recommendedName>
        <fullName evidence="1">non-specific serine/threonine protein kinase</fullName>
        <ecNumber evidence="1">2.7.11.1</ecNumber>
    </recommendedName>
</protein>
<comment type="caution">
    <text evidence="11">The sequence shown here is derived from an EMBL/GenBank/DDBJ whole genome shotgun (WGS) entry which is preliminary data.</text>
</comment>
<dbReference type="EC" id="2.7.11.1" evidence="1"/>
<evidence type="ECO:0000256" key="4">
    <source>
        <dbReference type="ARBA" id="ARBA00022741"/>
    </source>
</evidence>
<evidence type="ECO:0000259" key="10">
    <source>
        <dbReference type="PROSITE" id="PS50011"/>
    </source>
</evidence>
<evidence type="ECO:0000256" key="9">
    <source>
        <dbReference type="SAM" id="Phobius"/>
    </source>
</evidence>
<dbReference type="EMBL" id="JBFARM010000014">
    <property type="protein sequence ID" value="MEV4291507.1"/>
    <property type="molecule type" value="Genomic_DNA"/>
</dbReference>
<keyword evidence="9" id="KW-0812">Transmembrane</keyword>
<reference evidence="11 12" key="1">
    <citation type="submission" date="2024-06" db="EMBL/GenBank/DDBJ databases">
        <title>The Natural Products Discovery Center: Release of the First 8490 Sequenced Strains for Exploring Actinobacteria Biosynthetic Diversity.</title>
        <authorList>
            <person name="Kalkreuter E."/>
            <person name="Kautsar S.A."/>
            <person name="Yang D."/>
            <person name="Bader C.D."/>
            <person name="Teijaro C.N."/>
            <person name="Fluegel L."/>
            <person name="Davis C.M."/>
            <person name="Simpson J.R."/>
            <person name="Lauterbach L."/>
            <person name="Steele A.D."/>
            <person name="Gui C."/>
            <person name="Meng S."/>
            <person name="Li G."/>
            <person name="Viehrig K."/>
            <person name="Ye F."/>
            <person name="Su P."/>
            <person name="Kiefer A.F."/>
            <person name="Nichols A."/>
            <person name="Cepeda A.J."/>
            <person name="Yan W."/>
            <person name="Fan B."/>
            <person name="Jiang Y."/>
            <person name="Adhikari A."/>
            <person name="Zheng C.-J."/>
            <person name="Schuster L."/>
            <person name="Cowan T.M."/>
            <person name="Smanski M.J."/>
            <person name="Chevrette M.G."/>
            <person name="De Carvalho L.P.S."/>
            <person name="Shen B."/>
        </authorList>
    </citation>
    <scope>NUCLEOTIDE SEQUENCE [LARGE SCALE GENOMIC DNA]</scope>
    <source>
        <strain evidence="11 12">NPDC049574</strain>
    </source>
</reference>
<dbReference type="SUPFAM" id="SSF56112">
    <property type="entry name" value="Protein kinase-like (PK-like)"/>
    <property type="match status" value="1"/>
</dbReference>
<feature type="region of interest" description="Disordered" evidence="8">
    <location>
        <begin position="276"/>
        <end position="422"/>
    </location>
</feature>
<dbReference type="Pfam" id="PF00069">
    <property type="entry name" value="Pkinase"/>
    <property type="match status" value="1"/>
</dbReference>
<evidence type="ECO:0000256" key="8">
    <source>
        <dbReference type="SAM" id="MobiDB-lite"/>
    </source>
</evidence>
<dbReference type="InterPro" id="IPR017441">
    <property type="entry name" value="Protein_kinase_ATP_BS"/>
</dbReference>
<dbReference type="PANTHER" id="PTHR43289">
    <property type="entry name" value="MITOGEN-ACTIVATED PROTEIN KINASE KINASE KINASE 20-RELATED"/>
    <property type="match status" value="1"/>
</dbReference>
<feature type="compositionally biased region" description="Low complexity" evidence="8">
    <location>
        <begin position="319"/>
        <end position="329"/>
    </location>
</feature>
<evidence type="ECO:0000256" key="7">
    <source>
        <dbReference type="PROSITE-ProRule" id="PRU10141"/>
    </source>
</evidence>
<feature type="compositionally biased region" description="Gly residues" evidence="8">
    <location>
        <begin position="343"/>
        <end position="352"/>
    </location>
</feature>
<feature type="binding site" evidence="7">
    <location>
        <position position="43"/>
    </location>
    <ligand>
        <name>ATP</name>
        <dbReference type="ChEBI" id="CHEBI:30616"/>
    </ligand>
</feature>
<feature type="transmembrane region" description="Helical" evidence="9">
    <location>
        <begin position="430"/>
        <end position="453"/>
    </location>
</feature>
<dbReference type="RefSeq" id="WP_364460203.1">
    <property type="nucleotide sequence ID" value="NZ_JBFARM010000014.1"/>
</dbReference>
<evidence type="ECO:0000313" key="12">
    <source>
        <dbReference type="Proteomes" id="UP001552427"/>
    </source>
</evidence>
<evidence type="ECO:0000256" key="6">
    <source>
        <dbReference type="ARBA" id="ARBA00022840"/>
    </source>
</evidence>
<dbReference type="SMART" id="SM00220">
    <property type="entry name" value="S_TKc"/>
    <property type="match status" value="1"/>
</dbReference>
<dbReference type="GO" id="GO:0016301">
    <property type="term" value="F:kinase activity"/>
    <property type="evidence" value="ECO:0007669"/>
    <property type="project" value="UniProtKB-KW"/>
</dbReference>
<evidence type="ECO:0000256" key="1">
    <source>
        <dbReference type="ARBA" id="ARBA00012513"/>
    </source>
</evidence>
<dbReference type="PROSITE" id="PS00107">
    <property type="entry name" value="PROTEIN_KINASE_ATP"/>
    <property type="match status" value="1"/>
</dbReference>
<accession>A0ABV3HG61</accession>
<feature type="compositionally biased region" description="Low complexity" evidence="8">
    <location>
        <begin position="354"/>
        <end position="369"/>
    </location>
</feature>
<dbReference type="InterPro" id="IPR011009">
    <property type="entry name" value="Kinase-like_dom_sf"/>
</dbReference>
<feature type="compositionally biased region" description="Low complexity" evidence="8">
    <location>
        <begin position="492"/>
        <end position="518"/>
    </location>
</feature>
<keyword evidence="3" id="KW-0808">Transferase</keyword>
<keyword evidence="5 11" id="KW-0418">Kinase</keyword>
<dbReference type="Gene3D" id="1.10.510.10">
    <property type="entry name" value="Transferase(Phosphotransferase) domain 1"/>
    <property type="match status" value="1"/>
</dbReference>
<feature type="domain" description="Protein kinase" evidence="10">
    <location>
        <begin position="14"/>
        <end position="279"/>
    </location>
</feature>
<sequence>MGQDRPESSLGSRYTLLDEIGAGGMGTVWRARERDTGDVVAVKLLRDGLAGDPDLVLRFVQERNVMRALRHPSIVTVRDFVIEGDRLALVMDLVEGGDLRDLLRRRGTLPPGEAARLLAQVAAALAAAHAAGVAHRDVKPGNVLIEAGTGTARLTDFGVARIVHGPGLTQTSSIIGTPAYLAPEVAGGDSATPAVDVYAFGLILYELLAGRPPFVGEHPMALLRQHAASMPRRLPGMPDVLWQVIAACVAKEPGARPEAAAVVRALAEAAPSLAAHPALPPIPRTDSPSTTSEPLHPLPSAPEPLAASPTPEPLPPLLAPSSGPGASGVPGPPGLPHSPGSSGAMGGSGPAGPSGPQGAACVPGSSGPTGPHGGTGTSAPSGPTGPQRAAGPSGAAGLAGGSGLAGSPAAPGVGGEVTGVSGRRRGRRPLVVVAATVAALALTGVAVAVVAPWREPDPKGMADALAALGSVPPPATTTAVTPDNGSMRALKTPAAPVRTPRTTTPDTPAQRPTTDPPTKAVRTPRPVHSPPVTEDPVEDAEPPSRPDTSPQWKCRSWGRTADGVEMSPCVALVDGVFHLQGRVRGANAAGSDIHVQLYDTDAETNASEPFICTDVSPAAAGGVATCGPFQVKAQSGGAKLDVRQRWRRTGTSTFGGGLESPWVLW</sequence>
<proteinExistence type="predicted"/>
<evidence type="ECO:0000256" key="5">
    <source>
        <dbReference type="ARBA" id="ARBA00022777"/>
    </source>
</evidence>
<dbReference type="InterPro" id="IPR000719">
    <property type="entry name" value="Prot_kinase_dom"/>
</dbReference>
<evidence type="ECO:0000313" key="11">
    <source>
        <dbReference type="EMBL" id="MEV4291507.1"/>
    </source>
</evidence>